<dbReference type="KEGG" id="mbe:MBM_02912"/>
<dbReference type="AlphaFoldDB" id="K1WLW1"/>
<dbReference type="eggNOG" id="ENOG502QRCK">
    <property type="taxonomic scope" value="Eukaryota"/>
</dbReference>
<dbReference type="OMA" id="WQVVMQD"/>
<dbReference type="HOGENOM" id="CLU_028340_0_0_1"/>
<dbReference type="GO" id="GO:0055085">
    <property type="term" value="P:transmembrane transport"/>
    <property type="evidence" value="ECO:0007669"/>
    <property type="project" value="InterPro"/>
</dbReference>
<dbReference type="EMBL" id="JH921432">
    <property type="protein sequence ID" value="EKD18670.1"/>
    <property type="molecule type" value="Genomic_DNA"/>
</dbReference>
<reference evidence="2 3" key="1">
    <citation type="journal article" date="2012" name="BMC Genomics">
        <title>Sequencing the genome of Marssonina brunnea reveals fungus-poplar co-evolution.</title>
        <authorList>
            <person name="Zhu S."/>
            <person name="Cao Y.-Z."/>
            <person name="Jiang C."/>
            <person name="Tan B.-Y."/>
            <person name="Wang Z."/>
            <person name="Feng S."/>
            <person name="Zhang L."/>
            <person name="Su X.-H."/>
            <person name="Brejova B."/>
            <person name="Vinar T."/>
            <person name="Xu M."/>
            <person name="Wang M.-X."/>
            <person name="Zhang S.-G."/>
            <person name="Huang M.-R."/>
            <person name="Wu R."/>
            <person name="Zhou Y."/>
        </authorList>
    </citation>
    <scope>NUCLEOTIDE SEQUENCE [LARGE SCALE GENOMIC DNA]</scope>
    <source>
        <strain evidence="2 3">MB_m1</strain>
    </source>
</reference>
<accession>K1WLW1</accession>
<keyword evidence="3" id="KW-1185">Reference proteome</keyword>
<protein>
    <submittedName>
        <fullName evidence="2">Low-affinity Fe(II) transport protein</fullName>
    </submittedName>
</protein>
<dbReference type="InterPro" id="IPR007251">
    <property type="entry name" value="Iron_permease_Fet4"/>
</dbReference>
<evidence type="ECO:0000313" key="2">
    <source>
        <dbReference type="EMBL" id="EKD18670.1"/>
    </source>
</evidence>
<organism evidence="2 3">
    <name type="scientific">Marssonina brunnea f. sp. multigermtubi (strain MB_m1)</name>
    <name type="common">Marssonina leaf spot fungus</name>
    <dbReference type="NCBI Taxonomy" id="1072389"/>
    <lineage>
        <taxon>Eukaryota</taxon>
        <taxon>Fungi</taxon>
        <taxon>Dikarya</taxon>
        <taxon>Ascomycota</taxon>
        <taxon>Pezizomycotina</taxon>
        <taxon>Leotiomycetes</taxon>
        <taxon>Helotiales</taxon>
        <taxon>Drepanopezizaceae</taxon>
        <taxon>Drepanopeziza</taxon>
    </lineage>
</organism>
<evidence type="ECO:0000256" key="1">
    <source>
        <dbReference type="SAM" id="Phobius"/>
    </source>
</evidence>
<evidence type="ECO:0000313" key="3">
    <source>
        <dbReference type="Proteomes" id="UP000006753"/>
    </source>
</evidence>
<gene>
    <name evidence="2" type="ORF">MBM_02912</name>
</gene>
<proteinExistence type="predicted"/>
<dbReference type="Proteomes" id="UP000006753">
    <property type="component" value="Unassembled WGS sequence"/>
</dbReference>
<feature type="transmembrane region" description="Helical" evidence="1">
    <location>
        <begin position="265"/>
        <end position="284"/>
    </location>
</feature>
<dbReference type="Pfam" id="PF04120">
    <property type="entry name" value="Iron_permease"/>
    <property type="match status" value="3"/>
</dbReference>
<feature type="transmembrane region" description="Helical" evidence="1">
    <location>
        <begin position="370"/>
        <end position="388"/>
    </location>
</feature>
<sequence>MPSRWQKFKASISPENGPVFAAAPTQEVRNRKFAGRASSAPIITEKSVFDVSETSLGAEVTSAKRPNIFDRITRGAGSSGTFFFMMALLALWAVCGIVYGTTDTWQIILQNASSIKVYVTDILLLRQQKNAILALKTTLAQIQPIEEEIEESLRIAQGEQTRWKKIWGSTCYFFAITLGSLWAFIFYWIGIFVIDAEVEYRLRELTEDVKPNQIFEIPADVPNRVERQIDGFANVMGSGIGVAISILAVAIWFAVGPVLSFDDDWWLIIGTFTGLVGFIDGFVLRHLYMREEAQAKTQFRKVQLADSRLLERLNVPVPVLADIHRSSSTRVSIWVGDACGSQWATVASVAFVVALLLTATIMLWSTTGQLLCNTTTMILEGFLLLVLIQAHNTSNKERGEDFNSVLKRRVLLNSYVHLISD</sequence>
<feature type="transmembrane region" description="Helical" evidence="1">
    <location>
        <begin position="81"/>
        <end position="99"/>
    </location>
</feature>
<dbReference type="InParanoid" id="K1WLW1"/>
<keyword evidence="1" id="KW-1133">Transmembrane helix</keyword>
<dbReference type="STRING" id="1072389.K1WLW1"/>
<feature type="transmembrane region" description="Helical" evidence="1">
    <location>
        <begin position="232"/>
        <end position="253"/>
    </location>
</feature>
<name>K1WLW1_MARBU</name>
<feature type="transmembrane region" description="Helical" evidence="1">
    <location>
        <begin position="343"/>
        <end position="364"/>
    </location>
</feature>
<keyword evidence="1" id="KW-0472">Membrane</keyword>
<keyword evidence="1" id="KW-0812">Transmembrane</keyword>
<feature type="transmembrane region" description="Helical" evidence="1">
    <location>
        <begin position="172"/>
        <end position="194"/>
    </location>
</feature>
<dbReference type="OrthoDB" id="2224262at2759"/>
<dbReference type="FunCoup" id="K1WLW1">
    <property type="interactions" value="211"/>
</dbReference>